<evidence type="ECO:0000256" key="3">
    <source>
        <dbReference type="ARBA" id="ARBA00011052"/>
    </source>
</evidence>
<proteinExistence type="inferred from homology"/>
<dbReference type="PROSITE" id="PS00969">
    <property type="entry name" value="ANTENNA_COMP_BETA"/>
    <property type="match status" value="1"/>
</dbReference>
<evidence type="ECO:0000259" key="17">
    <source>
        <dbReference type="Pfam" id="PF00556"/>
    </source>
</evidence>
<dbReference type="GO" id="GO:0019684">
    <property type="term" value="P:photosynthesis, light reaction"/>
    <property type="evidence" value="ECO:0007669"/>
    <property type="project" value="InterPro"/>
</dbReference>
<keyword evidence="14 16" id="KW-0472">Membrane</keyword>
<evidence type="ECO:0000256" key="4">
    <source>
        <dbReference type="ARBA" id="ARBA00011367"/>
    </source>
</evidence>
<gene>
    <name evidence="18" type="ORF">CR492_16980</name>
</gene>
<dbReference type="PRINTS" id="PR00674">
    <property type="entry name" value="LIGHTHARVSTB"/>
</dbReference>
<dbReference type="GO" id="GO:0030077">
    <property type="term" value="C:plasma membrane light-harvesting complex"/>
    <property type="evidence" value="ECO:0007669"/>
    <property type="project" value="InterPro"/>
</dbReference>
<dbReference type="EMBL" id="PDZR01000024">
    <property type="protein sequence ID" value="PNG24796.1"/>
    <property type="molecule type" value="Genomic_DNA"/>
</dbReference>
<dbReference type="InterPro" id="IPR002362">
    <property type="entry name" value="LHB-1/5"/>
</dbReference>
<dbReference type="Pfam" id="PF00556">
    <property type="entry name" value="LHC"/>
    <property type="match status" value="1"/>
</dbReference>
<evidence type="ECO:0000256" key="10">
    <source>
        <dbReference type="ARBA" id="ARBA00022842"/>
    </source>
</evidence>
<evidence type="ECO:0000256" key="6">
    <source>
        <dbReference type="ARBA" id="ARBA00022494"/>
    </source>
</evidence>
<evidence type="ECO:0000313" key="19">
    <source>
        <dbReference type="Proteomes" id="UP000236286"/>
    </source>
</evidence>
<dbReference type="InterPro" id="IPR023623">
    <property type="entry name" value="Antenna_beta_CS"/>
</dbReference>
<dbReference type="InterPro" id="IPR023624">
    <property type="entry name" value="Antenna_beta_dom_sf"/>
</dbReference>
<dbReference type="InterPro" id="IPR000066">
    <property type="entry name" value="Antenna_a/b"/>
</dbReference>
<evidence type="ECO:0000256" key="1">
    <source>
        <dbReference type="ARBA" id="ARBA00002455"/>
    </source>
</evidence>
<evidence type="ECO:0000256" key="16">
    <source>
        <dbReference type="SAM" id="Phobius"/>
    </source>
</evidence>
<comment type="subcellular location">
    <subcellularLocation>
        <location evidence="2">Cell inner membrane</location>
        <topology evidence="2">Single-pass type II membrane protein</topology>
    </subcellularLocation>
</comment>
<accession>A0A2J7TDE8</accession>
<keyword evidence="13" id="KW-0157">Chromophore</keyword>
<dbReference type="Proteomes" id="UP000236286">
    <property type="component" value="Unassembled WGS sequence"/>
</dbReference>
<evidence type="ECO:0000256" key="5">
    <source>
        <dbReference type="ARBA" id="ARBA00022475"/>
    </source>
</evidence>
<dbReference type="NCBIfam" id="NF040862">
    <property type="entry name" value="pufB_517_ASD"/>
    <property type="match status" value="1"/>
</dbReference>
<dbReference type="RefSeq" id="WP_102844921.1">
    <property type="nucleotide sequence ID" value="NZ_PDZR01000024.1"/>
</dbReference>
<dbReference type="InterPro" id="IPR035889">
    <property type="entry name" value="Light-harvesting_complex"/>
</dbReference>
<dbReference type="GO" id="GO:0042314">
    <property type="term" value="F:bacteriochlorophyll binding"/>
    <property type="evidence" value="ECO:0007669"/>
    <property type="project" value="UniProtKB-KW"/>
</dbReference>
<name>A0A2J7TDE8_METSI</name>
<feature type="transmembrane region" description="Helical" evidence="16">
    <location>
        <begin position="25"/>
        <end position="47"/>
    </location>
</feature>
<feature type="domain" description="Antenna complex alpha/beta subunit" evidence="17">
    <location>
        <begin position="16"/>
        <end position="51"/>
    </location>
</feature>
<keyword evidence="6" id="KW-0148">Chlorophyll</keyword>
<evidence type="ECO:0000256" key="7">
    <source>
        <dbReference type="ARBA" id="ARBA00022549"/>
    </source>
</evidence>
<keyword evidence="10" id="KW-0460">Magnesium</keyword>
<comment type="similarity">
    <text evidence="3">Belongs to the antenna complex beta subunit family.</text>
</comment>
<organism evidence="18 19">
    <name type="scientific">Methylocella silvestris</name>
    <dbReference type="NCBI Taxonomy" id="199596"/>
    <lineage>
        <taxon>Bacteria</taxon>
        <taxon>Pseudomonadati</taxon>
        <taxon>Pseudomonadota</taxon>
        <taxon>Alphaproteobacteria</taxon>
        <taxon>Hyphomicrobiales</taxon>
        <taxon>Beijerinckiaceae</taxon>
        <taxon>Methylocella</taxon>
    </lineage>
</organism>
<evidence type="ECO:0000256" key="15">
    <source>
        <dbReference type="ARBA" id="ARBA00023243"/>
    </source>
</evidence>
<keyword evidence="9" id="KW-0479">Metal-binding</keyword>
<keyword evidence="12 16" id="KW-1133">Transmembrane helix</keyword>
<evidence type="ECO:0000256" key="11">
    <source>
        <dbReference type="ARBA" id="ARBA00022956"/>
    </source>
</evidence>
<keyword evidence="7" id="KW-0042">Antenna complex</keyword>
<dbReference type="GO" id="GO:0005886">
    <property type="term" value="C:plasma membrane"/>
    <property type="evidence" value="ECO:0007669"/>
    <property type="project" value="UniProtKB-SubCell"/>
</dbReference>
<reference evidence="18 19" key="1">
    <citation type="submission" date="2017-10" db="EMBL/GenBank/DDBJ databases">
        <title>Genome announcement of Methylocella silvestris TVC from permafrost.</title>
        <authorList>
            <person name="Wang J."/>
            <person name="Geng K."/>
            <person name="Ul-Haque F."/>
            <person name="Crombie A.T."/>
            <person name="Street L.E."/>
            <person name="Wookey P.A."/>
            <person name="Murrell J.C."/>
            <person name="Pratscher J."/>
        </authorList>
    </citation>
    <scope>NUCLEOTIDE SEQUENCE [LARGE SCALE GENOMIC DNA]</scope>
    <source>
        <strain evidence="18 19">TVC</strain>
    </source>
</reference>
<evidence type="ECO:0000256" key="12">
    <source>
        <dbReference type="ARBA" id="ARBA00022989"/>
    </source>
</evidence>
<dbReference type="SUPFAM" id="SSF56918">
    <property type="entry name" value="Light-harvesting complex subunits"/>
    <property type="match status" value="1"/>
</dbReference>
<comment type="function">
    <text evidence="1">Antenna complexes are light-harvesting systems, which transfer the excitation energy to the reaction centers.</text>
</comment>
<keyword evidence="11" id="KW-0076">Bacteriochlorophyll</keyword>
<protein>
    <submittedName>
        <fullName evidence="18">Light-harvesting protein</fullName>
    </submittedName>
</protein>
<keyword evidence="8 16" id="KW-0812">Transmembrane</keyword>
<evidence type="ECO:0000256" key="8">
    <source>
        <dbReference type="ARBA" id="ARBA00022692"/>
    </source>
</evidence>
<sequence>MIDDIDGRSSLSGLSDSEAKEFHKLFVTSFLIFTGIAIVAHILVWMWRPWIPGPNGYSSLIDSARDVAMSVIPHIV</sequence>
<evidence type="ECO:0000256" key="13">
    <source>
        <dbReference type="ARBA" id="ARBA00022991"/>
    </source>
</evidence>
<evidence type="ECO:0000256" key="9">
    <source>
        <dbReference type="ARBA" id="ARBA00022723"/>
    </source>
</evidence>
<dbReference type="AlphaFoldDB" id="A0A2J7TDE8"/>
<evidence type="ECO:0000256" key="14">
    <source>
        <dbReference type="ARBA" id="ARBA00023136"/>
    </source>
</evidence>
<evidence type="ECO:0000256" key="2">
    <source>
        <dbReference type="ARBA" id="ARBA00004249"/>
    </source>
</evidence>
<dbReference type="OrthoDB" id="7391998at2"/>
<evidence type="ECO:0000313" key="18">
    <source>
        <dbReference type="EMBL" id="PNG24796.1"/>
    </source>
</evidence>
<dbReference type="Gene3D" id="1.20.5.250">
    <property type="match status" value="1"/>
</dbReference>
<keyword evidence="5" id="KW-1003">Cell membrane</keyword>
<comment type="subunit">
    <text evidence="4">The core complex is formed by different alpha and beta chains, binding bacteriochlorophyll molecules, and arranged most probably in tetrameric structures disposed around the reaction center. The non-pigmented gamma chains may constitute additional components.</text>
</comment>
<keyword evidence="15" id="KW-0437">Light-harvesting polypeptide</keyword>
<comment type="caution">
    <text evidence="18">The sequence shown here is derived from an EMBL/GenBank/DDBJ whole genome shotgun (WGS) entry which is preliminary data.</text>
</comment>
<dbReference type="GO" id="GO:0046872">
    <property type="term" value="F:metal ion binding"/>
    <property type="evidence" value="ECO:0007669"/>
    <property type="project" value="UniProtKB-KW"/>
</dbReference>